<evidence type="ECO:0000256" key="2">
    <source>
        <dbReference type="ARBA" id="ARBA00023015"/>
    </source>
</evidence>
<proteinExistence type="predicted"/>
<gene>
    <name evidence="7" type="ORF">NX778_22455</name>
</gene>
<organism evidence="7 8">
    <name type="scientific">Massilia terrae</name>
    <dbReference type="NCBI Taxonomy" id="1811224"/>
    <lineage>
        <taxon>Bacteria</taxon>
        <taxon>Pseudomonadati</taxon>
        <taxon>Pseudomonadota</taxon>
        <taxon>Betaproteobacteria</taxon>
        <taxon>Burkholderiales</taxon>
        <taxon>Oxalobacteraceae</taxon>
        <taxon>Telluria group</taxon>
        <taxon>Massilia</taxon>
    </lineage>
</organism>
<feature type="domain" description="HTH tetR-type" evidence="6">
    <location>
        <begin position="9"/>
        <end position="69"/>
    </location>
</feature>
<evidence type="ECO:0000256" key="4">
    <source>
        <dbReference type="ARBA" id="ARBA00023163"/>
    </source>
</evidence>
<evidence type="ECO:0000313" key="7">
    <source>
        <dbReference type="EMBL" id="MCS0660837.1"/>
    </source>
</evidence>
<dbReference type="InterPro" id="IPR001647">
    <property type="entry name" value="HTH_TetR"/>
</dbReference>
<name>A0ABT2D3L9_9BURK</name>
<accession>A0ABT2D3L9</accession>
<dbReference type="PANTHER" id="PTHR47506:SF7">
    <property type="entry name" value="TRANSCRIPTIONAL REGULATORY PROTEIN"/>
    <property type="match status" value="1"/>
</dbReference>
<dbReference type="InterPro" id="IPR036271">
    <property type="entry name" value="Tet_transcr_reg_TetR-rel_C_sf"/>
</dbReference>
<evidence type="ECO:0000313" key="8">
    <source>
        <dbReference type="Proteomes" id="UP001204621"/>
    </source>
</evidence>
<dbReference type="InterPro" id="IPR009057">
    <property type="entry name" value="Homeodomain-like_sf"/>
</dbReference>
<sequence length="193" mass="21464">MPYTSEHKARTRERIVHSARKLFNRYGFEQVSIDRIMAEAGLTRGGFYSHFGSKDELYAASVSSFTSCNPFRERLARDAIAEPQRLARSLIDVYLCDEVLADIESQCPLYALPGDVARAGLSPQKAYTQLIRNLTQVYLHAMEGQSDREQRAQAIVAVCVGGMVLARTTDDPALRASLRAAARQQALRLLEAA</sequence>
<comment type="caution">
    <text evidence="7">The sequence shown here is derived from an EMBL/GenBank/DDBJ whole genome shotgun (WGS) entry which is preliminary data.</text>
</comment>
<dbReference type="Proteomes" id="UP001204621">
    <property type="component" value="Unassembled WGS sequence"/>
</dbReference>
<keyword evidence="2" id="KW-0805">Transcription regulation</keyword>
<dbReference type="RefSeq" id="WP_258814035.1">
    <property type="nucleotide sequence ID" value="NZ_JANUGU010000010.1"/>
</dbReference>
<protein>
    <submittedName>
        <fullName evidence="7">TetR/AcrR family transcriptional regulator</fullName>
    </submittedName>
</protein>
<keyword evidence="3 5" id="KW-0238">DNA-binding</keyword>
<dbReference type="InterPro" id="IPR023772">
    <property type="entry name" value="DNA-bd_HTH_TetR-type_CS"/>
</dbReference>
<feature type="DNA-binding region" description="H-T-H motif" evidence="5">
    <location>
        <begin position="32"/>
        <end position="51"/>
    </location>
</feature>
<dbReference type="Gene3D" id="1.10.357.10">
    <property type="entry name" value="Tetracycline Repressor, domain 2"/>
    <property type="match status" value="1"/>
</dbReference>
<dbReference type="Pfam" id="PF00440">
    <property type="entry name" value="TetR_N"/>
    <property type="match status" value="1"/>
</dbReference>
<keyword evidence="8" id="KW-1185">Reference proteome</keyword>
<evidence type="ECO:0000256" key="1">
    <source>
        <dbReference type="ARBA" id="ARBA00022491"/>
    </source>
</evidence>
<keyword evidence="4" id="KW-0804">Transcription</keyword>
<dbReference type="SUPFAM" id="SSF46689">
    <property type="entry name" value="Homeodomain-like"/>
    <property type="match status" value="1"/>
</dbReference>
<dbReference type="PROSITE" id="PS50977">
    <property type="entry name" value="HTH_TETR_2"/>
    <property type="match status" value="1"/>
</dbReference>
<dbReference type="Gene3D" id="1.10.10.60">
    <property type="entry name" value="Homeodomain-like"/>
    <property type="match status" value="1"/>
</dbReference>
<reference evidence="7 8" key="1">
    <citation type="submission" date="2022-08" db="EMBL/GenBank/DDBJ databases">
        <title>Reclassification of Massilia species as members of the genera Telluria, Duganella, Pseudoduganella, Mokoshia gen. nov. and Zemynaea gen. nov. using orthogonal and non-orthogonal genome-based approaches.</title>
        <authorList>
            <person name="Bowman J.P."/>
        </authorList>
    </citation>
    <scope>NUCLEOTIDE SEQUENCE [LARGE SCALE GENOMIC DNA]</scope>
    <source>
        <strain evidence="7 8">JCM 31606</strain>
    </source>
</reference>
<dbReference type="PRINTS" id="PR00455">
    <property type="entry name" value="HTHTETR"/>
</dbReference>
<dbReference type="EMBL" id="JANUGU010000010">
    <property type="protein sequence ID" value="MCS0660837.1"/>
    <property type="molecule type" value="Genomic_DNA"/>
</dbReference>
<dbReference type="SUPFAM" id="SSF48498">
    <property type="entry name" value="Tetracyclin repressor-like, C-terminal domain"/>
    <property type="match status" value="1"/>
</dbReference>
<keyword evidence="1" id="KW-0678">Repressor</keyword>
<evidence type="ECO:0000256" key="5">
    <source>
        <dbReference type="PROSITE-ProRule" id="PRU00335"/>
    </source>
</evidence>
<dbReference type="PROSITE" id="PS01081">
    <property type="entry name" value="HTH_TETR_1"/>
    <property type="match status" value="1"/>
</dbReference>
<dbReference type="PANTHER" id="PTHR47506">
    <property type="entry name" value="TRANSCRIPTIONAL REGULATORY PROTEIN"/>
    <property type="match status" value="1"/>
</dbReference>
<evidence type="ECO:0000259" key="6">
    <source>
        <dbReference type="PROSITE" id="PS50977"/>
    </source>
</evidence>
<evidence type="ECO:0000256" key="3">
    <source>
        <dbReference type="ARBA" id="ARBA00023125"/>
    </source>
</evidence>